<keyword evidence="6 7" id="KW-0472">Membrane</keyword>
<sequence>MNEEKQLFYKQMWAFALPITIQLMITSGLNIIDSVMVGSLGVEAIAAVGISNKFTQFLAVILQGFASGATIFSSQYWGQKNVSGVKQILILVSKIATIFSFIFALVTLLFTPFILGIFSDDAIVIAEAVPFLRIISLSYVFTALSMIFSVTLKTIGEVKRPTFYSVITLLTNTLFNWLLIFGPFGLPAFGIRGAAFATLLARIVQTLLLFSLFVKKGILKSEVDPSEPALQITGPYWKVTFPSIINHLTWTMGELVFFWLYTRTGTDQTAAISLIDPLVFLFVCVFTGLSDASSVMIGNQLGGKMYKKALFYAKQFIRLTTILSIVISGIILLFSPMILQFYNITNHVEELVNQVLLAYIALLPFKNLNYVNNVGILRVGGDTTFVMWLDTLSVWLWGIPMAFLAVYLGWPLWSIFFVANSHEIIRAIIGVRRTLREGWLKTLIA</sequence>
<reference evidence="8 9" key="1">
    <citation type="journal article" date="2020" name="Microorganisms">
        <title>New Insight into Antimicrobial Compounds from Food and Marine-Sourced Carnobacterium Species through Phenotype and Genome Analyses.</title>
        <authorList>
            <person name="Begrem S."/>
            <person name="Ivaniuk F."/>
            <person name="Gigout-Chevalier F."/>
            <person name="Kolypczuk L."/>
            <person name="Bonnetot S."/>
            <person name="Leroi F."/>
            <person name="Grovel O."/>
            <person name="Delbarre-Ladrat C."/>
            <person name="Passerini D."/>
        </authorList>
    </citation>
    <scope>NUCLEOTIDE SEQUENCE [LARGE SCALE GENOMIC DNA]</scope>
    <source>
        <strain evidence="8 9">MIP2551</strain>
    </source>
</reference>
<dbReference type="PIRSF" id="PIRSF006603">
    <property type="entry name" value="DinF"/>
    <property type="match status" value="1"/>
</dbReference>
<organism evidence="8 9">
    <name type="scientific">Carnobacterium inhibens</name>
    <dbReference type="NCBI Taxonomy" id="147709"/>
    <lineage>
        <taxon>Bacteria</taxon>
        <taxon>Bacillati</taxon>
        <taxon>Bacillota</taxon>
        <taxon>Bacilli</taxon>
        <taxon>Lactobacillales</taxon>
        <taxon>Carnobacteriaceae</taxon>
        <taxon>Carnobacterium</taxon>
    </lineage>
</organism>
<accession>A0ABR7TBW4</accession>
<dbReference type="PANTHER" id="PTHR42925">
    <property type="entry name" value="MULTIDRUG AND TOXIN EFFLUX PROTEIN MATE FAMILY"/>
    <property type="match status" value="1"/>
</dbReference>
<feature type="transmembrane region" description="Helical" evidence="7">
    <location>
        <begin position="57"/>
        <end position="77"/>
    </location>
</feature>
<evidence type="ECO:0000256" key="2">
    <source>
        <dbReference type="ARBA" id="ARBA00022448"/>
    </source>
</evidence>
<evidence type="ECO:0000313" key="8">
    <source>
        <dbReference type="EMBL" id="MBC9825453.1"/>
    </source>
</evidence>
<evidence type="ECO:0000256" key="4">
    <source>
        <dbReference type="ARBA" id="ARBA00022692"/>
    </source>
</evidence>
<dbReference type="EMBL" id="WNJQ01000004">
    <property type="protein sequence ID" value="MBC9825453.1"/>
    <property type="molecule type" value="Genomic_DNA"/>
</dbReference>
<dbReference type="InterPro" id="IPR048279">
    <property type="entry name" value="MdtK-like"/>
</dbReference>
<dbReference type="Proteomes" id="UP000638836">
    <property type="component" value="Unassembled WGS sequence"/>
</dbReference>
<comment type="subcellular location">
    <subcellularLocation>
        <location evidence="1">Cell membrane</location>
        <topology evidence="1">Multi-pass membrane protein</topology>
    </subcellularLocation>
</comment>
<feature type="transmembrane region" description="Helical" evidence="7">
    <location>
        <begin position="89"/>
        <end position="118"/>
    </location>
</feature>
<keyword evidence="5 7" id="KW-1133">Transmembrane helix</keyword>
<evidence type="ECO:0000256" key="6">
    <source>
        <dbReference type="ARBA" id="ARBA00023136"/>
    </source>
</evidence>
<gene>
    <name evidence="8" type="ORF">GLO26_06380</name>
</gene>
<feature type="transmembrane region" description="Helical" evidence="7">
    <location>
        <begin position="394"/>
        <end position="419"/>
    </location>
</feature>
<keyword evidence="9" id="KW-1185">Reference proteome</keyword>
<keyword evidence="4 7" id="KW-0812">Transmembrane</keyword>
<feature type="transmembrane region" description="Helical" evidence="7">
    <location>
        <begin position="162"/>
        <end position="182"/>
    </location>
</feature>
<evidence type="ECO:0000256" key="7">
    <source>
        <dbReference type="SAM" id="Phobius"/>
    </source>
</evidence>
<dbReference type="PANTHER" id="PTHR42925:SF2">
    <property type="entry name" value="NA+ DRIVEN MULTIDRUG EFFLUX PUMP"/>
    <property type="match status" value="1"/>
</dbReference>
<feature type="transmembrane region" description="Helical" evidence="7">
    <location>
        <begin position="12"/>
        <end position="32"/>
    </location>
</feature>
<name>A0ABR7TBW4_9LACT</name>
<dbReference type="NCBIfam" id="TIGR00797">
    <property type="entry name" value="matE"/>
    <property type="match status" value="1"/>
</dbReference>
<keyword evidence="3" id="KW-1003">Cell membrane</keyword>
<proteinExistence type="predicted"/>
<feature type="transmembrane region" description="Helical" evidence="7">
    <location>
        <begin position="319"/>
        <end position="342"/>
    </location>
</feature>
<comment type="caution">
    <text evidence="8">The sequence shown here is derived from an EMBL/GenBank/DDBJ whole genome shotgun (WGS) entry which is preliminary data.</text>
</comment>
<feature type="transmembrane region" description="Helical" evidence="7">
    <location>
        <begin position="194"/>
        <end position="214"/>
    </location>
</feature>
<protein>
    <submittedName>
        <fullName evidence="8">MATE family efflux transporter</fullName>
    </submittedName>
</protein>
<feature type="transmembrane region" description="Helical" evidence="7">
    <location>
        <begin position="130"/>
        <end position="150"/>
    </location>
</feature>
<feature type="transmembrane region" description="Helical" evidence="7">
    <location>
        <begin position="244"/>
        <end position="262"/>
    </location>
</feature>
<dbReference type="InterPro" id="IPR002528">
    <property type="entry name" value="MATE_fam"/>
</dbReference>
<dbReference type="InterPro" id="IPR047135">
    <property type="entry name" value="YsiQ"/>
</dbReference>
<keyword evidence="2" id="KW-0813">Transport</keyword>
<dbReference type="RefSeq" id="WP_023179331.1">
    <property type="nucleotide sequence ID" value="NZ_WNJQ01000004.1"/>
</dbReference>
<evidence type="ECO:0000256" key="1">
    <source>
        <dbReference type="ARBA" id="ARBA00004651"/>
    </source>
</evidence>
<dbReference type="CDD" id="cd13134">
    <property type="entry name" value="MATE_like_8"/>
    <property type="match status" value="1"/>
</dbReference>
<evidence type="ECO:0000256" key="3">
    <source>
        <dbReference type="ARBA" id="ARBA00022475"/>
    </source>
</evidence>
<feature type="transmembrane region" description="Helical" evidence="7">
    <location>
        <begin position="274"/>
        <end position="298"/>
    </location>
</feature>
<evidence type="ECO:0000313" key="9">
    <source>
        <dbReference type="Proteomes" id="UP000638836"/>
    </source>
</evidence>
<dbReference type="Pfam" id="PF01554">
    <property type="entry name" value="MatE"/>
    <property type="match status" value="2"/>
</dbReference>
<evidence type="ECO:0000256" key="5">
    <source>
        <dbReference type="ARBA" id="ARBA00022989"/>
    </source>
</evidence>